<evidence type="ECO:0000313" key="2">
    <source>
        <dbReference type="Proteomes" id="UP000215214"/>
    </source>
</evidence>
<protein>
    <submittedName>
        <fullName evidence="1">Uncharacterized protein</fullName>
    </submittedName>
</protein>
<dbReference type="OrthoDB" id="912496at2"/>
<dbReference type="AlphaFoldDB" id="A0A238UEI9"/>
<keyword evidence="2" id="KW-1185">Reference proteome</keyword>
<dbReference type="KEGG" id="tje:TJEJU_3781"/>
<gene>
    <name evidence="1" type="ORF">TJEJU_3781</name>
</gene>
<proteinExistence type="predicted"/>
<name>A0A238UEI9_9FLAO</name>
<dbReference type="Proteomes" id="UP000215214">
    <property type="component" value="Chromosome TJEJU"/>
</dbReference>
<organism evidence="1 2">
    <name type="scientific">Tenacibaculum jejuense</name>
    <dbReference type="NCBI Taxonomy" id="584609"/>
    <lineage>
        <taxon>Bacteria</taxon>
        <taxon>Pseudomonadati</taxon>
        <taxon>Bacteroidota</taxon>
        <taxon>Flavobacteriia</taxon>
        <taxon>Flavobacteriales</taxon>
        <taxon>Flavobacteriaceae</taxon>
        <taxon>Tenacibaculum</taxon>
    </lineage>
</organism>
<accession>A0A238UEI9</accession>
<sequence length="488" mass="56481">MKNAFIFPFFLFLNFIVVGQKSIGEFSHSLQTDNKTVKGSFSVVNKMTNDIATFISDRKHIYAYLTDDKFVVKKKLKFKKNTKYRGVVGKIYSPDNKFSFVVSNVNVTTFGTIEFDFKKDTVVFTKDPFKTKGLTLLQNFNEQNKSHLVFLRKKTSELVVRTYTNNKKATNTTFNLKGDTFLIGKNKKTSLTKLLYNTLYNDYTITKIQSFEYGETGNKIQPVSIETTAEYTKLYAENDVIKIVFDKNKYYTQVLTLNLKKGTHSLIKIEKPLSEITGRNKASNSYIFNNFLFMTACSRKNLGVAVYDLENGKKLKEFTLNYQQKLPFKDVPIVIQGKEYKSVNKKQTKVFFRKIYYSDIGITVAKQNNNFIVTIGGKKPATLHNPMMSLKMGDNVSIYAVNNYRGFLDPHSYILNTFRNKKSTYFKGVLDNEFNFVSIPIKENVYDTINSYVTKNRQQENSHVFELNGKMIYSYYDQSANMYKFLAF</sequence>
<evidence type="ECO:0000313" key="1">
    <source>
        <dbReference type="EMBL" id="SNR17416.1"/>
    </source>
</evidence>
<dbReference type="EMBL" id="LT899436">
    <property type="protein sequence ID" value="SNR17416.1"/>
    <property type="molecule type" value="Genomic_DNA"/>
</dbReference>
<dbReference type="RefSeq" id="WP_095074566.1">
    <property type="nucleotide sequence ID" value="NZ_LT899436.1"/>
</dbReference>
<reference evidence="1 2" key="1">
    <citation type="submission" date="2017-07" db="EMBL/GenBank/DDBJ databases">
        <authorList>
            <person name="Sun Z.S."/>
            <person name="Albrecht U."/>
            <person name="Echele G."/>
            <person name="Lee C.C."/>
        </authorList>
    </citation>
    <scope>NUCLEOTIDE SEQUENCE [LARGE SCALE GENOMIC DNA]</scope>
    <source>
        <strain evidence="2">type strain: KCTC 22618</strain>
    </source>
</reference>